<dbReference type="Proteomes" id="UP000218676">
    <property type="component" value="Chromosome 1"/>
</dbReference>
<evidence type="ECO:0000256" key="2">
    <source>
        <dbReference type="ARBA" id="ARBA00022692"/>
    </source>
</evidence>
<dbReference type="AlphaFoldDB" id="A0A1V1VB51"/>
<evidence type="ECO:0000256" key="4">
    <source>
        <dbReference type="ARBA" id="ARBA00023136"/>
    </source>
</evidence>
<evidence type="ECO:0000313" key="8">
    <source>
        <dbReference type="Proteomes" id="UP000218676"/>
    </source>
</evidence>
<evidence type="ECO:0000256" key="5">
    <source>
        <dbReference type="HAMAP-Rule" id="MF_00189"/>
    </source>
</evidence>
<dbReference type="InterPro" id="IPR006008">
    <property type="entry name" value="YciB"/>
</dbReference>
<dbReference type="GO" id="GO:0005886">
    <property type="term" value="C:plasma membrane"/>
    <property type="evidence" value="ECO:0007669"/>
    <property type="project" value="UniProtKB-SubCell"/>
</dbReference>
<keyword evidence="5" id="KW-0997">Cell inner membrane</keyword>
<comment type="subcellular location">
    <subcellularLocation>
        <location evidence="5">Cell inner membrane</location>
        <topology evidence="5">Multi-pass membrane protein</topology>
    </subcellularLocation>
</comment>
<evidence type="ECO:0000313" key="7">
    <source>
        <dbReference type="EMBL" id="QOD55639.1"/>
    </source>
</evidence>
<keyword evidence="1 5" id="KW-1003">Cell membrane</keyword>
<feature type="transmembrane region" description="Helical" evidence="5">
    <location>
        <begin position="150"/>
        <end position="169"/>
    </location>
</feature>
<comment type="similarity">
    <text evidence="5">Belongs to the YciB family.</text>
</comment>
<reference evidence="8" key="2">
    <citation type="submission" date="2017-05" db="EMBL/GenBank/DDBJ databases">
        <title>Whole genome sequence of fish pathogenic bacteria, Photobacterium damselae subsp. piscicida, strain 91-197, isolated from hybrid striped bass (Morone sp.) in USA.</title>
        <authorList>
            <person name="Teru Y."/>
            <person name="Hikima J."/>
            <person name="Kono T."/>
            <person name="Sakai M."/>
            <person name="Takano T."/>
            <person name="Hawke J.P."/>
            <person name="Takeyama H."/>
            <person name="Aoki T."/>
        </authorList>
    </citation>
    <scope>NUCLEOTIDE SEQUENCE [LARGE SCALE GENOMIC DNA]</scope>
    <source>
        <strain evidence="8">91-197</strain>
    </source>
</reference>
<keyword evidence="2 5" id="KW-0812">Transmembrane</keyword>
<keyword evidence="4 5" id="KW-0472">Membrane</keyword>
<dbReference type="EMBL" id="AP018045">
    <property type="protein sequence ID" value="BAX52598.1"/>
    <property type="molecule type" value="Genomic_DNA"/>
</dbReference>
<feature type="transmembrane region" description="Helical" evidence="5">
    <location>
        <begin position="120"/>
        <end position="138"/>
    </location>
</feature>
<evidence type="ECO:0000313" key="9">
    <source>
        <dbReference type="Proteomes" id="UP000516656"/>
    </source>
</evidence>
<dbReference type="EMBL" id="CP061854">
    <property type="protein sequence ID" value="QOD55639.1"/>
    <property type="molecule type" value="Genomic_DNA"/>
</dbReference>
<accession>A0A1V1VB51</accession>
<keyword evidence="3 5" id="KW-1133">Transmembrane helix</keyword>
<dbReference type="PANTHER" id="PTHR36917">
    <property type="entry name" value="INTRACELLULAR SEPTATION PROTEIN A-RELATED"/>
    <property type="match status" value="1"/>
</dbReference>
<protein>
    <recommendedName>
        <fullName evidence="5">Inner membrane-spanning protein YciB</fullName>
    </recommendedName>
</protein>
<dbReference type="Pfam" id="PF04279">
    <property type="entry name" value="IspA"/>
    <property type="match status" value="1"/>
</dbReference>
<dbReference type="NCBIfam" id="TIGR00997">
    <property type="entry name" value="ispZ"/>
    <property type="match status" value="1"/>
</dbReference>
<gene>
    <name evidence="5" type="primary">yciB</name>
    <name evidence="7" type="ORF">IC627_09815</name>
    <name evidence="6" type="ORF">PDPUS_1_01224</name>
</gene>
<feature type="transmembrane region" description="Helical" evidence="5">
    <location>
        <begin position="12"/>
        <end position="44"/>
    </location>
</feature>
<proteinExistence type="inferred from homology"/>
<reference evidence="6" key="1">
    <citation type="journal article" date="2017" name="Genome Announc.">
        <title>Whole-Genome Sequence of Photobacterium damselae subsp. piscicida Strain 91-197, Isolated from Hybrid Striped Bass (Morone sp.) in the United States.</title>
        <authorList>
            <person name="Teru Y."/>
            <person name="Hikima J."/>
            <person name="Kono T."/>
            <person name="Sakai M."/>
            <person name="Takano T."/>
            <person name="Hawke J.P."/>
            <person name="Takeyama H."/>
            <person name="Aoki T."/>
        </authorList>
    </citation>
    <scope>NUCLEOTIDE SEQUENCE</scope>
    <source>
        <strain evidence="6">91-197</strain>
    </source>
</reference>
<evidence type="ECO:0000256" key="3">
    <source>
        <dbReference type="ARBA" id="ARBA00022989"/>
    </source>
</evidence>
<dbReference type="Proteomes" id="UP000516656">
    <property type="component" value="Chromosome 1"/>
</dbReference>
<dbReference type="NCBIfam" id="NF001324">
    <property type="entry name" value="PRK00259.1-2"/>
    <property type="match status" value="1"/>
</dbReference>
<feature type="transmembrane region" description="Helical" evidence="5">
    <location>
        <begin position="80"/>
        <end position="100"/>
    </location>
</feature>
<comment type="function">
    <text evidence="5">Plays a role in cell envelope biogenesis, maintenance of cell envelope integrity and membrane homeostasis.</text>
</comment>
<feature type="transmembrane region" description="Helical" evidence="5">
    <location>
        <begin position="50"/>
        <end position="68"/>
    </location>
</feature>
<reference evidence="7 9" key="3">
    <citation type="submission" date="2020-09" db="EMBL/GenBank/DDBJ databases">
        <title>Complete, closed and curated genome sequences of Photobacterium damselae subsp. piscicida isolates from Australia indicate localised evolution and additional plasmid-borne pathogenicity mechanisms.</title>
        <authorList>
            <person name="Baseggio L."/>
            <person name="Silayeva O."/>
            <person name="Buller N."/>
            <person name="Landos M."/>
            <person name="Engelstaedter J."/>
            <person name="Barnes A.C."/>
        </authorList>
    </citation>
    <scope>NUCLEOTIDE SEQUENCE [LARGE SCALE GENOMIC DNA]</scope>
    <source>
        <strain evidence="7 9">AS-16-0540-1</strain>
    </source>
</reference>
<organism evidence="6 8">
    <name type="scientific">Photobacterium damsela subsp. piscicida</name>
    <name type="common">Pasteurella piscicida</name>
    <dbReference type="NCBI Taxonomy" id="38294"/>
    <lineage>
        <taxon>Bacteria</taxon>
        <taxon>Pseudomonadati</taxon>
        <taxon>Pseudomonadota</taxon>
        <taxon>Gammaproteobacteria</taxon>
        <taxon>Vibrionales</taxon>
        <taxon>Vibrionaceae</taxon>
        <taxon>Photobacterium</taxon>
    </lineage>
</organism>
<evidence type="ECO:0000313" key="6">
    <source>
        <dbReference type="EMBL" id="BAX52598.1"/>
    </source>
</evidence>
<name>A0A1V1VB51_PHODP</name>
<evidence type="ECO:0000256" key="1">
    <source>
        <dbReference type="ARBA" id="ARBA00022475"/>
    </source>
</evidence>
<sequence>MKQILDFIPLVVFFVLFKMFDIFVATGALIIATTIQLAVTWFMYKKVEKMQLATFFMVLIFGSLTLFMHDENFIKWKVTIIYVLFAAGLAISQMMGKPLIKSMLGKELTLPEPVWKRINLAWSLFFVVLAVLNVYIAFTLPLEVWVDFKVFDLLILTLLFTALTGGYIYRHIPKTTDSE</sequence>
<dbReference type="PANTHER" id="PTHR36917:SF1">
    <property type="entry name" value="INNER MEMBRANE-SPANNING PROTEIN YCIB"/>
    <property type="match status" value="1"/>
</dbReference>
<dbReference type="RefSeq" id="WP_086957848.1">
    <property type="nucleotide sequence ID" value="NZ_AP018045.1"/>
</dbReference>
<dbReference type="HAMAP" id="MF_00189">
    <property type="entry name" value="YciB"/>
    <property type="match status" value="1"/>
</dbReference>